<reference evidence="12 13" key="1">
    <citation type="submission" date="2019-10" db="EMBL/GenBank/DDBJ databases">
        <title>Extracellular Electron Transfer in a Candidatus Methanoperedens spp. Enrichment Culture.</title>
        <authorList>
            <person name="Berger S."/>
            <person name="Rangel Shaw D."/>
            <person name="Berben T."/>
            <person name="In 'T Zandt M."/>
            <person name="Frank J."/>
            <person name="Reimann J."/>
            <person name="Jetten M.S.M."/>
            <person name="Welte C.U."/>
        </authorList>
    </citation>
    <scope>NUCLEOTIDE SEQUENCE [LARGE SCALE GENOMIC DNA]</scope>
    <source>
        <strain evidence="12">SB12</strain>
    </source>
</reference>
<protein>
    <recommendedName>
        <fullName evidence="10">RecBCD enzyme subunit RecC</fullName>
    </recommendedName>
    <alternativeName>
        <fullName evidence="10">Exonuclease V subunit RecC</fullName>
        <shortName evidence="10">ExoV subunit RecC</shortName>
    </alternativeName>
    <alternativeName>
        <fullName evidence="10">Helicase/nuclease RecBCD subunit RecC</fullName>
    </alternativeName>
</protein>
<dbReference type="SUPFAM" id="SSF52540">
    <property type="entry name" value="P-loop containing nucleoside triphosphate hydrolases"/>
    <property type="match status" value="2"/>
</dbReference>
<evidence type="ECO:0000256" key="2">
    <source>
        <dbReference type="ARBA" id="ARBA00022741"/>
    </source>
</evidence>
<dbReference type="HAMAP" id="MF_01486">
    <property type="entry name" value="RecC"/>
    <property type="match status" value="1"/>
</dbReference>
<dbReference type="GO" id="GO:0000724">
    <property type="term" value="P:double-strand break repair via homologous recombination"/>
    <property type="evidence" value="ECO:0007669"/>
    <property type="project" value="UniProtKB-UniRule"/>
</dbReference>
<dbReference type="NCBIfam" id="TIGR01450">
    <property type="entry name" value="recC"/>
    <property type="match status" value="1"/>
</dbReference>
<keyword evidence="9 10" id="KW-0234">DNA repair</keyword>
<dbReference type="GO" id="GO:0009338">
    <property type="term" value="C:exodeoxyribonuclease V complex"/>
    <property type="evidence" value="ECO:0007669"/>
    <property type="project" value="InterPro"/>
</dbReference>
<gene>
    <name evidence="10 12" type="primary">recC</name>
    <name evidence="12" type="ORF">F9K24_21970</name>
</gene>
<dbReference type="PIRSF" id="PIRSF000980">
    <property type="entry name" value="RecC"/>
    <property type="match status" value="1"/>
</dbReference>
<evidence type="ECO:0000256" key="8">
    <source>
        <dbReference type="ARBA" id="ARBA00023125"/>
    </source>
</evidence>
<proteinExistence type="inferred from homology"/>
<evidence type="ECO:0000256" key="1">
    <source>
        <dbReference type="ARBA" id="ARBA00022722"/>
    </source>
</evidence>
<keyword evidence="3 10" id="KW-0227">DNA damage</keyword>
<keyword evidence="6 10" id="KW-0269">Exonuclease</keyword>
<comment type="caution">
    <text evidence="12">The sequence shown here is derived from an EMBL/GenBank/DDBJ whole genome shotgun (WGS) entry which is preliminary data.</text>
</comment>
<dbReference type="AlphaFoldDB" id="A0A833LVZ9"/>
<dbReference type="InterPro" id="IPR027417">
    <property type="entry name" value="P-loop_NTPase"/>
</dbReference>
<dbReference type="InterPro" id="IPR006697">
    <property type="entry name" value="RecC"/>
</dbReference>
<dbReference type="InterPro" id="IPR041500">
    <property type="entry name" value="RecC_C"/>
</dbReference>
<keyword evidence="1 10" id="KW-0540">Nuclease</keyword>
<comment type="subunit">
    <text evidence="10">Heterotrimer of RecB, RecC and RecD. All subunits contribute to DNA-binding.</text>
</comment>
<evidence type="ECO:0000256" key="6">
    <source>
        <dbReference type="ARBA" id="ARBA00022839"/>
    </source>
</evidence>
<comment type="similarity">
    <text evidence="10">Belongs to the RecC family.</text>
</comment>
<dbReference type="Pfam" id="PF17946">
    <property type="entry name" value="RecC_C"/>
    <property type="match status" value="1"/>
</dbReference>
<comment type="miscellaneous">
    <text evidence="10">In the RecBCD complex, RecB has a slow 3'-5' helicase, an exonuclease activity and loads RecA onto ssDNA, RecD has a fast 5'-3' helicase activity, while RecC stimulates the ATPase and processivity of the RecB helicase and contributes to recognition of the Chi site.</text>
</comment>
<evidence type="ECO:0000256" key="3">
    <source>
        <dbReference type="ARBA" id="ARBA00022763"/>
    </source>
</evidence>
<dbReference type="PANTHER" id="PTHR30591:SF1">
    <property type="entry name" value="RECBCD ENZYME SUBUNIT RECC"/>
    <property type="match status" value="1"/>
</dbReference>
<keyword evidence="2 10" id="KW-0547">Nucleotide-binding</keyword>
<keyword evidence="7 10" id="KW-0067">ATP-binding</keyword>
<dbReference type="EMBL" id="WBUI01000051">
    <property type="protein sequence ID" value="KAB2928407.1"/>
    <property type="molecule type" value="Genomic_DNA"/>
</dbReference>
<feature type="domain" description="RecC C-terminal" evidence="11">
    <location>
        <begin position="771"/>
        <end position="989"/>
    </location>
</feature>
<keyword evidence="4 10" id="KW-0378">Hydrolase</keyword>
<dbReference type="Pfam" id="PF04257">
    <property type="entry name" value="Exonuc_V_gamma"/>
    <property type="match status" value="1"/>
</dbReference>
<dbReference type="Gene3D" id="3.40.50.300">
    <property type="entry name" value="P-loop containing nucleotide triphosphate hydrolases"/>
    <property type="match status" value="2"/>
</dbReference>
<accession>A0A833LVZ9</accession>
<evidence type="ECO:0000256" key="7">
    <source>
        <dbReference type="ARBA" id="ARBA00022840"/>
    </source>
</evidence>
<dbReference type="Gene3D" id="1.10.10.160">
    <property type="match status" value="1"/>
</dbReference>
<dbReference type="Gene3D" id="3.40.50.10930">
    <property type="match status" value="1"/>
</dbReference>
<dbReference type="GO" id="GO:0005524">
    <property type="term" value="F:ATP binding"/>
    <property type="evidence" value="ECO:0007669"/>
    <property type="project" value="UniProtKB-UniRule"/>
</dbReference>
<dbReference type="Gene3D" id="1.10.10.990">
    <property type="match status" value="1"/>
</dbReference>
<evidence type="ECO:0000313" key="13">
    <source>
        <dbReference type="Proteomes" id="UP000460298"/>
    </source>
</evidence>
<name>A0A833LVZ9_9LEPT</name>
<dbReference type="SUPFAM" id="SSF52980">
    <property type="entry name" value="Restriction endonuclease-like"/>
    <property type="match status" value="1"/>
</dbReference>
<dbReference type="GO" id="GO:0003677">
    <property type="term" value="F:DNA binding"/>
    <property type="evidence" value="ECO:0007669"/>
    <property type="project" value="UniProtKB-UniRule"/>
</dbReference>
<organism evidence="12 13">
    <name type="scientific">Leptonema illini</name>
    <dbReference type="NCBI Taxonomy" id="183"/>
    <lineage>
        <taxon>Bacteria</taxon>
        <taxon>Pseudomonadati</taxon>
        <taxon>Spirochaetota</taxon>
        <taxon>Spirochaetia</taxon>
        <taxon>Leptospirales</taxon>
        <taxon>Leptospiraceae</taxon>
        <taxon>Leptonema</taxon>
    </lineage>
</organism>
<sequence>MFYLHTSNRTENLLRHLAELIRAQGRDLFAPEYFLVQGQGMERIISQRTADAFGAWCNFRYLHPLDLFADIAGRLGLASESPAFSRRLLVWRIEALLRDAGDPDLAPLAPYLAGENAELKRFQLAWHLAYIFDQYQVMRPELLAAWERGRAILRHPAEPWQMALWQRLVRTAGDGCHRGAMLQRLIDRLEADAPVPQLPSRLSIFGLHTMPPLFLKTLRALARRTDVHLHLLSPCSGYWGDLPDRRQWARRVVSAAAAGSAEPEGLEGHPLLVALGRQGRDFQAMLLDQVDFEMQFASFEDPLADGEATVLRRLQSDMLHNRPWPAAPAAIPNDDSLLVVSCHSRLREVAVLREHVLDWLHRDPGLELRDIVVMAPDIQEYATLVPAVFADIQHTIADRSLRRRNRAVAAFLAFLDLLDGRFGWTAILDLLEQDMVASRFGLAAADLDRIRHWVAAVGIRWGLSAEQRQRLGLPAFGQGSWRAGLERLLMGYAMGCDEMIDGILPYPDIEGGQARALGCLCEFLALVGEAERELGKAQKLSRWSELLASYAQRLLAGDDSDELIELQRLLAEIEGGSGHGGEVVLEVIRAWLENASAESPSASGFLRGQLTFCSMLPMRSIPFRVVCLLGLNDGAFPGVDRHATFDLMGVGQQLGDRSRRDDDRYQFLEALLAARDRVYLSYIGRSVKTNEPLPPSVVVAELLEILDRSYGLRQDELVCGHPLHPFSRLYFTGHEPRLFSYDAEACAAARQFAAASHRQQPWWSGETNFVPDTVSPAEFLGFFRNPQRWFVRTVLGIELDLAAELPDEDEPFTLTGLDAYAVDRELVESQLAGGGQALLAQLQEQGRWPLGTAGRLLYEKKSEEIAGLIRDIAGVGMGERLPDLSIDITVAGLRLRGSLGNLHENGVLLYRNGPCGGRDFLALWLHGLLAAQALGTEVSVAGVFKGQILRGGIGPGILPDLSGFAALFADGCRRPSPLLVEPAWAYARYLDKGESTAMARARASLEDILEKGYRPELALLLRGRAGEDVLDGEFAASATAFFLPLWRALQ</sequence>
<evidence type="ECO:0000256" key="4">
    <source>
        <dbReference type="ARBA" id="ARBA00022801"/>
    </source>
</evidence>
<evidence type="ECO:0000256" key="10">
    <source>
        <dbReference type="HAMAP-Rule" id="MF_01486"/>
    </source>
</evidence>
<dbReference type="PANTHER" id="PTHR30591">
    <property type="entry name" value="RECBCD ENZYME SUBUNIT RECC"/>
    <property type="match status" value="1"/>
</dbReference>
<evidence type="ECO:0000313" key="12">
    <source>
        <dbReference type="EMBL" id="KAB2928407.1"/>
    </source>
</evidence>
<dbReference type="InterPro" id="IPR011335">
    <property type="entry name" value="Restrct_endonuc-II-like"/>
</dbReference>
<keyword evidence="5 10" id="KW-0347">Helicase</keyword>
<dbReference type="Proteomes" id="UP000460298">
    <property type="component" value="Unassembled WGS sequence"/>
</dbReference>
<evidence type="ECO:0000256" key="9">
    <source>
        <dbReference type="ARBA" id="ARBA00023204"/>
    </source>
</evidence>
<dbReference type="GO" id="GO:0008854">
    <property type="term" value="F:exodeoxyribonuclease V activity"/>
    <property type="evidence" value="ECO:0007669"/>
    <property type="project" value="InterPro"/>
</dbReference>
<evidence type="ECO:0000259" key="11">
    <source>
        <dbReference type="Pfam" id="PF17946"/>
    </source>
</evidence>
<comment type="function">
    <text evidence="10">A helicase/nuclease that prepares dsDNA breaks (DSB) for recombinational DNA repair. Binds to DSBs and unwinds DNA via a highly rapid and processive ATP-dependent bidirectional helicase activity. Unwinds dsDNA until it encounters a Chi (crossover hotspot instigator) sequence from the 3' direction. Cuts ssDNA a few nucleotides 3' to the Chi site. The properties and activities of the enzyme are changed at Chi. The Chi-altered holoenzyme produces a long 3'-ssDNA overhang and facilitates RecA-binding to the ssDNA for homologous DNA recombination and repair. Holoenzyme degrades any linearized DNA that is unable to undergo homologous recombination. In the holoenzyme this subunit recognizes the wild-type Chi sequence, and when added to isolated RecB increases its ATP-dependent helicase processivity.</text>
</comment>
<evidence type="ECO:0000256" key="5">
    <source>
        <dbReference type="ARBA" id="ARBA00022806"/>
    </source>
</evidence>
<keyword evidence="8 10" id="KW-0238">DNA-binding</keyword>
<dbReference type="InterPro" id="IPR013986">
    <property type="entry name" value="DExx_box_DNA_helicase_dom_sf"/>
</dbReference>
<dbReference type="GO" id="GO:0003678">
    <property type="term" value="F:DNA helicase activity"/>
    <property type="evidence" value="ECO:0007669"/>
    <property type="project" value="UniProtKB-UniRule"/>
</dbReference>